<accession>A0A4Q2UBM5</accession>
<dbReference type="AlphaFoldDB" id="A0A4Q2UBM5"/>
<protein>
    <recommendedName>
        <fullName evidence="3">Crescentin coiled-coil domain-containing protein</fullName>
    </recommendedName>
</protein>
<reference evidence="4 5" key="1">
    <citation type="submission" date="2018-12" db="EMBL/GenBank/DDBJ databases">
        <authorList>
            <person name="Grouzdev D.S."/>
            <person name="Krutkina M.S."/>
        </authorList>
    </citation>
    <scope>NUCLEOTIDE SEQUENCE [LARGE SCALE GENOMIC DNA]</scope>
    <source>
        <strain evidence="4 5">RmlP026</strain>
    </source>
</reference>
<evidence type="ECO:0000313" key="5">
    <source>
        <dbReference type="Proteomes" id="UP000290759"/>
    </source>
</evidence>
<evidence type="ECO:0000313" key="4">
    <source>
        <dbReference type="EMBL" id="RYC32265.1"/>
    </source>
</evidence>
<sequence length="495" mass="53671">MFEGWSLLKRREPPAEVAATRPAPVSAPAPRPAQLAGGGPLDALGQQSESVRDRVNRMAERLDEVRSLSAEFGLIVGPLNDFVDQHAASRARLMEVEALLARERDLAATARAELGALQVVSAKTFGDFQDALAALTDREETIRRQDVQVTELRIRTSDLKSHGDSLESRLFAEADRAKSLADDNAALRGELAVAEEARVATERALAEARETLGLSDAETSRLGALTETLSLKIAGLNRIVADLEPQLQMARSTTALVQGKFAVEQSARQKSEAARDAERAAHEMELASRSMKIDGLTAHVANTDKLIAHLRDQLHDKSEAFRVAEKGLRDATAERLSLERRLESALEASARTGAQLGDMQRSNIELGNRADMLAKAVAAKDGALDAANRKSATLLDRIESLNARFALERSEFEATHRRMIEELQSERAERSLAHGALDIARKSRSSLLAQYTALKRRTGAAPEGRALDDLAELDAEAPRPADSNVMAFAPPEPGA</sequence>
<feature type="coiled-coil region" evidence="1">
    <location>
        <begin position="177"/>
        <end position="211"/>
    </location>
</feature>
<dbReference type="InterPro" id="IPR043652">
    <property type="entry name" value="CreS_CC"/>
</dbReference>
<name>A0A4Q2UBM5_9HYPH</name>
<gene>
    <name evidence="4" type="ORF">D3273_09555</name>
</gene>
<dbReference type="Gene3D" id="1.10.287.1490">
    <property type="match status" value="1"/>
</dbReference>
<evidence type="ECO:0000259" key="3">
    <source>
        <dbReference type="Pfam" id="PF19220"/>
    </source>
</evidence>
<dbReference type="EMBL" id="QYBB01000008">
    <property type="protein sequence ID" value="RYC32265.1"/>
    <property type="molecule type" value="Genomic_DNA"/>
</dbReference>
<dbReference type="RefSeq" id="WP_129225826.1">
    <property type="nucleotide sequence ID" value="NZ_QYBB01000008.1"/>
</dbReference>
<feature type="region of interest" description="Disordered" evidence="2">
    <location>
        <begin position="1"/>
        <end position="49"/>
    </location>
</feature>
<evidence type="ECO:0000256" key="2">
    <source>
        <dbReference type="SAM" id="MobiDB-lite"/>
    </source>
</evidence>
<evidence type="ECO:0000256" key="1">
    <source>
        <dbReference type="SAM" id="Coils"/>
    </source>
</evidence>
<keyword evidence="1" id="KW-0175">Coiled coil</keyword>
<dbReference type="Pfam" id="PF19220">
    <property type="entry name" value="Rod_CreS"/>
    <property type="match status" value="1"/>
</dbReference>
<dbReference type="Proteomes" id="UP000290759">
    <property type="component" value="Unassembled WGS sequence"/>
</dbReference>
<comment type="caution">
    <text evidence="4">The sequence shown here is derived from an EMBL/GenBank/DDBJ whole genome shotgun (WGS) entry which is preliminary data.</text>
</comment>
<organism evidence="4 5">
    <name type="scientific">Lichenibacterium minor</name>
    <dbReference type="NCBI Taxonomy" id="2316528"/>
    <lineage>
        <taxon>Bacteria</taxon>
        <taxon>Pseudomonadati</taxon>
        <taxon>Pseudomonadota</taxon>
        <taxon>Alphaproteobacteria</taxon>
        <taxon>Hyphomicrobiales</taxon>
        <taxon>Lichenihabitantaceae</taxon>
        <taxon>Lichenibacterium</taxon>
    </lineage>
</organism>
<feature type="domain" description="Crescentin coiled-coil" evidence="3">
    <location>
        <begin position="88"/>
        <end position="444"/>
    </location>
</feature>
<reference evidence="4 5" key="2">
    <citation type="submission" date="2019-02" db="EMBL/GenBank/DDBJ databases">
        <title>'Lichenibacterium ramalinii' gen. nov. sp. nov., 'Lichenibacterium minor' gen. nov. sp. nov.</title>
        <authorList>
            <person name="Pankratov T."/>
        </authorList>
    </citation>
    <scope>NUCLEOTIDE SEQUENCE [LARGE SCALE GENOMIC DNA]</scope>
    <source>
        <strain evidence="4 5">RmlP026</strain>
    </source>
</reference>
<keyword evidence="5" id="KW-1185">Reference proteome</keyword>
<feature type="region of interest" description="Disordered" evidence="2">
    <location>
        <begin position="457"/>
        <end position="495"/>
    </location>
</feature>
<proteinExistence type="predicted"/>
<dbReference type="OrthoDB" id="7908313at2"/>